<dbReference type="AlphaFoldDB" id="A0AAD9L3C3"/>
<dbReference type="Pfam" id="PF00023">
    <property type="entry name" value="Ank"/>
    <property type="match status" value="1"/>
</dbReference>
<feature type="repeat" description="ANK" evidence="3">
    <location>
        <begin position="237"/>
        <end position="271"/>
    </location>
</feature>
<feature type="domain" description="SOCS box" evidence="4">
    <location>
        <begin position="356"/>
        <end position="406"/>
    </location>
</feature>
<feature type="repeat" description="ANK" evidence="3">
    <location>
        <begin position="272"/>
        <end position="304"/>
    </location>
</feature>
<dbReference type="SUPFAM" id="SSF48403">
    <property type="entry name" value="Ankyrin repeat"/>
    <property type="match status" value="2"/>
</dbReference>
<dbReference type="InterPro" id="IPR002110">
    <property type="entry name" value="Ankyrin_rpt"/>
</dbReference>
<evidence type="ECO:0000256" key="1">
    <source>
        <dbReference type="ARBA" id="ARBA00022737"/>
    </source>
</evidence>
<dbReference type="Proteomes" id="UP001209878">
    <property type="component" value="Unassembled WGS sequence"/>
</dbReference>
<evidence type="ECO:0000256" key="2">
    <source>
        <dbReference type="ARBA" id="ARBA00023043"/>
    </source>
</evidence>
<accession>A0AAD9L3C3</accession>
<dbReference type="SMART" id="SM00969">
    <property type="entry name" value="SOCS_box"/>
    <property type="match status" value="1"/>
</dbReference>
<dbReference type="Pfam" id="PF07525">
    <property type="entry name" value="SOCS_box"/>
    <property type="match status" value="1"/>
</dbReference>
<reference evidence="5" key="1">
    <citation type="journal article" date="2023" name="Mol. Biol. Evol.">
        <title>Third-Generation Sequencing Reveals the Adaptive Role of the Epigenome in Three Deep-Sea Polychaetes.</title>
        <authorList>
            <person name="Perez M."/>
            <person name="Aroh O."/>
            <person name="Sun Y."/>
            <person name="Lan Y."/>
            <person name="Juniper S.K."/>
            <person name="Young C.R."/>
            <person name="Angers B."/>
            <person name="Qian P.Y."/>
        </authorList>
    </citation>
    <scope>NUCLEOTIDE SEQUENCE</scope>
    <source>
        <strain evidence="5">R07B-5</strain>
    </source>
</reference>
<feature type="repeat" description="ANK" evidence="3">
    <location>
        <begin position="204"/>
        <end position="236"/>
    </location>
</feature>
<gene>
    <name evidence="5" type="ORF">NP493_359g11006</name>
</gene>
<dbReference type="Pfam" id="PF12796">
    <property type="entry name" value="Ank_2"/>
    <property type="match status" value="2"/>
</dbReference>
<protein>
    <recommendedName>
        <fullName evidence="4">SOCS box domain-containing protein</fullName>
    </recommendedName>
</protein>
<proteinExistence type="predicted"/>
<dbReference type="EMBL" id="JAODUO010000360">
    <property type="protein sequence ID" value="KAK2182286.1"/>
    <property type="molecule type" value="Genomic_DNA"/>
</dbReference>
<dbReference type="PANTHER" id="PTHR24171:SF9">
    <property type="entry name" value="ANKYRIN REPEAT DOMAIN-CONTAINING PROTEIN 39"/>
    <property type="match status" value="1"/>
</dbReference>
<comment type="caution">
    <text evidence="5">The sequence shown here is derived from an EMBL/GenBank/DDBJ whole genome shotgun (WGS) entry which is preliminary data.</text>
</comment>
<dbReference type="PROSITE" id="PS50088">
    <property type="entry name" value="ANK_REPEAT"/>
    <property type="match status" value="5"/>
</dbReference>
<dbReference type="PROSITE" id="PS50225">
    <property type="entry name" value="SOCS"/>
    <property type="match status" value="1"/>
</dbReference>
<organism evidence="5 6">
    <name type="scientific">Ridgeia piscesae</name>
    <name type="common">Tubeworm</name>
    <dbReference type="NCBI Taxonomy" id="27915"/>
    <lineage>
        <taxon>Eukaryota</taxon>
        <taxon>Metazoa</taxon>
        <taxon>Spiralia</taxon>
        <taxon>Lophotrochozoa</taxon>
        <taxon>Annelida</taxon>
        <taxon>Polychaeta</taxon>
        <taxon>Sedentaria</taxon>
        <taxon>Canalipalpata</taxon>
        <taxon>Sabellida</taxon>
        <taxon>Siboglinidae</taxon>
        <taxon>Ridgeia</taxon>
    </lineage>
</organism>
<keyword evidence="6" id="KW-1185">Reference proteome</keyword>
<keyword evidence="2 3" id="KW-0040">ANK repeat</keyword>
<dbReference type="InterPro" id="IPR036770">
    <property type="entry name" value="Ankyrin_rpt-contain_sf"/>
</dbReference>
<evidence type="ECO:0000259" key="4">
    <source>
        <dbReference type="PROSITE" id="PS50225"/>
    </source>
</evidence>
<evidence type="ECO:0000256" key="3">
    <source>
        <dbReference type="PROSITE-ProRule" id="PRU00023"/>
    </source>
</evidence>
<dbReference type="PROSITE" id="PS50297">
    <property type="entry name" value="ANK_REP_REGION"/>
    <property type="match status" value="4"/>
</dbReference>
<feature type="repeat" description="ANK" evidence="3">
    <location>
        <begin position="171"/>
        <end position="203"/>
    </location>
</feature>
<feature type="repeat" description="ANK" evidence="3">
    <location>
        <begin position="77"/>
        <end position="105"/>
    </location>
</feature>
<dbReference type="Gene3D" id="1.25.40.20">
    <property type="entry name" value="Ankyrin repeat-containing domain"/>
    <property type="match status" value="4"/>
</dbReference>
<dbReference type="PANTHER" id="PTHR24171">
    <property type="entry name" value="ANKYRIN REPEAT DOMAIN-CONTAINING PROTEIN 39-RELATED"/>
    <property type="match status" value="1"/>
</dbReference>
<dbReference type="SMART" id="SM00248">
    <property type="entry name" value="ANK"/>
    <property type="match status" value="7"/>
</dbReference>
<name>A0AAD9L3C3_RIDPI</name>
<evidence type="ECO:0000313" key="5">
    <source>
        <dbReference type="EMBL" id="KAK2182286.1"/>
    </source>
</evidence>
<dbReference type="InterPro" id="IPR001496">
    <property type="entry name" value="SOCS_box"/>
</dbReference>
<sequence length="414" mass="46481">MNVDAYSEMLKACGGNTSARACMLRLALHDLIVCNDAKGCESLIRNGYVDVNRPFEFSRSAVALGRRLVSRDIEALPLHVACIYRRSAILEVLLRHGAKPNMRDHLGRVALQLVIQYWPRIMYKSEDETKHLPKEERTFNTRLKAQHEQAERALELLCENGACVNWVIRPSGETLMHLAAKYNITSSVRHLVRFGARLDETDHQRQTPLLRAVEIENDDVAVELIQSGACVNATDTAFRTPLHYACANDNGDSKLIKVMLNSGAWVNFADGRGNTPLHLAAFAGREDVVEMLLAFGGSPDVVNGDGELPLFLFLDNVANLRRIYGLELLLQNTVNIRGFNECHRMPMLLGFNEFTALRESLDQASLAPATLQRMCRLCIRRAIGPVSLREGRVDQLPCGYGLKELILFNTNDWW</sequence>
<keyword evidence="1" id="KW-0677">Repeat</keyword>
<evidence type="ECO:0000313" key="6">
    <source>
        <dbReference type="Proteomes" id="UP001209878"/>
    </source>
</evidence>